<organism evidence="4">
    <name type="scientific">Nippostrongylus brasiliensis</name>
    <name type="common">Rat hookworm</name>
    <dbReference type="NCBI Taxonomy" id="27835"/>
    <lineage>
        <taxon>Eukaryota</taxon>
        <taxon>Metazoa</taxon>
        <taxon>Ecdysozoa</taxon>
        <taxon>Nematoda</taxon>
        <taxon>Chromadorea</taxon>
        <taxon>Rhabditida</taxon>
        <taxon>Rhabditina</taxon>
        <taxon>Rhabditomorpha</taxon>
        <taxon>Strongyloidea</taxon>
        <taxon>Heligmosomidae</taxon>
        <taxon>Nippostrongylus</taxon>
    </lineage>
</organism>
<feature type="transmembrane region" description="Helical" evidence="1">
    <location>
        <begin position="396"/>
        <end position="419"/>
    </location>
</feature>
<reference evidence="4" key="1">
    <citation type="submission" date="2017-02" db="UniProtKB">
        <authorList>
            <consortium name="WormBaseParasite"/>
        </authorList>
    </citation>
    <scope>IDENTIFICATION</scope>
</reference>
<evidence type="ECO:0000313" key="4">
    <source>
        <dbReference type="WBParaSite" id="NBR_0000949701-mRNA-1"/>
    </source>
</evidence>
<feature type="transmembrane region" description="Helical" evidence="1">
    <location>
        <begin position="185"/>
        <end position="207"/>
    </location>
</feature>
<keyword evidence="1" id="KW-1133">Transmembrane helix</keyword>
<feature type="transmembrane region" description="Helical" evidence="1">
    <location>
        <begin position="253"/>
        <end position="273"/>
    </location>
</feature>
<protein>
    <submittedName>
        <fullName evidence="4">G protein-coupled receptor</fullName>
    </submittedName>
</protein>
<dbReference type="AlphaFoldDB" id="A0A0N4Y1J5"/>
<reference evidence="2 3" key="2">
    <citation type="submission" date="2018-11" db="EMBL/GenBank/DDBJ databases">
        <authorList>
            <consortium name="Pathogen Informatics"/>
        </authorList>
    </citation>
    <scope>NUCLEOTIDE SEQUENCE [LARGE SCALE GENOMIC DNA]</scope>
</reference>
<keyword evidence="3" id="KW-1185">Reference proteome</keyword>
<feature type="transmembrane region" description="Helical" evidence="1">
    <location>
        <begin position="219"/>
        <end position="241"/>
    </location>
</feature>
<feature type="transmembrane region" description="Helical" evidence="1">
    <location>
        <begin position="134"/>
        <end position="161"/>
    </location>
</feature>
<keyword evidence="1" id="KW-0812">Transmembrane</keyword>
<dbReference type="EMBL" id="UYSL01020151">
    <property type="protein sequence ID" value="VDL73087.1"/>
    <property type="molecule type" value="Genomic_DNA"/>
</dbReference>
<proteinExistence type="predicted"/>
<feature type="transmembrane region" description="Helical" evidence="1">
    <location>
        <begin position="361"/>
        <end position="384"/>
    </location>
</feature>
<dbReference type="WBParaSite" id="NBR_0000949701-mRNA-1">
    <property type="protein sequence ID" value="NBR_0000949701-mRNA-1"/>
    <property type="gene ID" value="NBR_0000949701"/>
</dbReference>
<accession>A0A0N4Y1J5</accession>
<keyword evidence="1" id="KW-0472">Membrane</keyword>
<gene>
    <name evidence="2" type="ORF">NBR_LOCUS9498</name>
</gene>
<dbReference type="Proteomes" id="UP000271162">
    <property type="component" value="Unassembled WGS sequence"/>
</dbReference>
<evidence type="ECO:0000313" key="2">
    <source>
        <dbReference type="EMBL" id="VDL73087.1"/>
    </source>
</evidence>
<evidence type="ECO:0000256" key="1">
    <source>
        <dbReference type="SAM" id="Phobius"/>
    </source>
</evidence>
<feature type="transmembrane region" description="Helical" evidence="1">
    <location>
        <begin position="20"/>
        <end position="42"/>
    </location>
</feature>
<feature type="transmembrane region" description="Helical" evidence="1">
    <location>
        <begin position="54"/>
        <end position="72"/>
    </location>
</feature>
<evidence type="ECO:0000313" key="3">
    <source>
        <dbReference type="Proteomes" id="UP000271162"/>
    </source>
</evidence>
<feature type="transmembrane region" description="Helical" evidence="1">
    <location>
        <begin position="439"/>
        <end position="459"/>
    </location>
</feature>
<feature type="transmembrane region" description="Helical" evidence="1">
    <location>
        <begin position="92"/>
        <end position="113"/>
    </location>
</feature>
<sequence length="519" mass="59025">MSHDGSVQCPAPYMSDQVHTVLTAETLLICVISMLIQFPIISTARRFAGWKSDFSFTALLLISLMALQLYAGELVGHIRFALKLEQSSIDRVIGASFIASFITVVILSVSLILHRTIYTFYPYTAQRVLSKPVLMVYIIVLLLFHILLCAIMLTPYAGYIICPRTLTRLQVDGILTPAILWINRIGNYMVGFTALISYSIICAYLFHRGSLKFNSKNDMRLTFQVTIMSTIGVFYCVYWEFRGLLRLPEPTSTIIYETLTLLYFNAEFCPLFLNSNFRDEFARFFLRKKAAGTKVSIVITKVRPTKGTVVLGVIESIVCIVLLVTFIQQVLWKTGGSHNCFNNILRDCLIFQFSHFSVTLIFDYIVIVMMVFILIAVCLLFFGILSDTSCLLLPHILVQGIFLLFSIGYFGLYAVSYFYGDLYVHSRPFAWNHFMERMWLATLLIVLALFQTYLFSAVIRCSMYISVRFIDAACSFLGGDVDAPSNRAASKMWGRKVTLDFHFAAWRDELQPQVVKVTT</sequence>
<name>A0A0N4Y1J5_NIPBR</name>
<feature type="transmembrane region" description="Helical" evidence="1">
    <location>
        <begin position="309"/>
        <end position="327"/>
    </location>
</feature>